<gene>
    <name evidence="2" type="ORF">C7H79_15080</name>
</gene>
<dbReference type="PANTHER" id="PTHR34606:SF15">
    <property type="entry name" value="BON DOMAIN-CONTAINING PROTEIN"/>
    <property type="match status" value="1"/>
</dbReference>
<feature type="domain" description="BON" evidence="1">
    <location>
        <begin position="34"/>
        <end position="103"/>
    </location>
</feature>
<sequence>MHFLKLVTILFLINILFIPAIASAEEVSVGEFVKDSAITTQIKAKILTSKDIDSLHIKVDTDNDGIVVLTGAVKSTAEKDKVHNIAHSVDGVRKVLNRLIIDPDLFR</sequence>
<dbReference type="OrthoDB" id="8563181at2"/>
<evidence type="ECO:0000313" key="3">
    <source>
        <dbReference type="Proteomes" id="UP000241912"/>
    </source>
</evidence>
<protein>
    <submittedName>
        <fullName evidence="2">Transporter</fullName>
    </submittedName>
</protein>
<dbReference type="AlphaFoldDB" id="A0A2P7NRM3"/>
<dbReference type="InterPro" id="IPR051686">
    <property type="entry name" value="Lipoprotein_DolP"/>
</dbReference>
<dbReference type="InterPro" id="IPR007055">
    <property type="entry name" value="BON_dom"/>
</dbReference>
<dbReference type="PROSITE" id="PS50914">
    <property type="entry name" value="BON"/>
    <property type="match status" value="1"/>
</dbReference>
<proteinExistence type="predicted"/>
<comment type="caution">
    <text evidence="2">The sequence shown here is derived from an EMBL/GenBank/DDBJ whole genome shotgun (WGS) entry which is preliminary data.</text>
</comment>
<evidence type="ECO:0000259" key="1">
    <source>
        <dbReference type="PROSITE" id="PS50914"/>
    </source>
</evidence>
<dbReference type="Pfam" id="PF04972">
    <property type="entry name" value="BON"/>
    <property type="match status" value="1"/>
</dbReference>
<dbReference type="PANTHER" id="PTHR34606">
    <property type="entry name" value="BON DOMAIN-CONTAINING PROTEIN"/>
    <property type="match status" value="1"/>
</dbReference>
<keyword evidence="3" id="KW-1185">Reference proteome</keyword>
<reference evidence="2 3" key="1">
    <citation type="submission" date="2018-03" db="EMBL/GenBank/DDBJ databases">
        <title>Draft genome of Nitrosomonas supralitoralis APG5.</title>
        <authorList>
            <person name="Urakawa H."/>
            <person name="Lopez J.V."/>
        </authorList>
    </citation>
    <scope>NUCLEOTIDE SEQUENCE [LARGE SCALE GENOMIC DNA]</scope>
    <source>
        <strain evidence="2 3">APG5</strain>
    </source>
</reference>
<dbReference type="RefSeq" id="WP_106708126.1">
    <property type="nucleotide sequence ID" value="NZ_PXXU01000068.1"/>
</dbReference>
<dbReference type="SMART" id="SM00749">
    <property type="entry name" value="BON"/>
    <property type="match status" value="1"/>
</dbReference>
<dbReference type="Proteomes" id="UP000241912">
    <property type="component" value="Unassembled WGS sequence"/>
</dbReference>
<dbReference type="EMBL" id="PXXU01000068">
    <property type="protein sequence ID" value="PSJ16136.1"/>
    <property type="molecule type" value="Genomic_DNA"/>
</dbReference>
<accession>A0A2P7NRM3</accession>
<organism evidence="2 3">
    <name type="scientific">Nitrosomonas supralitoralis</name>
    <dbReference type="NCBI Taxonomy" id="2116706"/>
    <lineage>
        <taxon>Bacteria</taxon>
        <taxon>Pseudomonadati</taxon>
        <taxon>Pseudomonadota</taxon>
        <taxon>Betaproteobacteria</taxon>
        <taxon>Nitrosomonadales</taxon>
        <taxon>Nitrosomonadaceae</taxon>
        <taxon>Nitrosomonas</taxon>
    </lineage>
</organism>
<dbReference type="Gene3D" id="3.30.1340.30">
    <property type="match status" value="1"/>
</dbReference>
<dbReference type="InterPro" id="IPR014004">
    <property type="entry name" value="Transpt-assoc_nodulatn_dom_bac"/>
</dbReference>
<name>A0A2P7NRM3_9PROT</name>
<evidence type="ECO:0000313" key="2">
    <source>
        <dbReference type="EMBL" id="PSJ16136.1"/>
    </source>
</evidence>